<reference evidence="7 8" key="1">
    <citation type="submission" date="2018-11" db="EMBL/GenBank/DDBJ databases">
        <title>Vibrio LJC006 sp. nov., isolated from seawater during the bloom of the enteromorpha.</title>
        <authorList>
            <person name="Liang J."/>
        </authorList>
    </citation>
    <scope>NUCLEOTIDE SEQUENCE [LARGE SCALE GENOMIC DNA]</scope>
    <source>
        <strain evidence="7 8">LJC006</strain>
    </source>
</reference>
<keyword evidence="5" id="KW-0804">Transcription</keyword>
<evidence type="ECO:0000313" key="8">
    <source>
        <dbReference type="Proteomes" id="UP000281112"/>
    </source>
</evidence>
<dbReference type="OrthoDB" id="9804019at2"/>
<dbReference type="PROSITE" id="PS50045">
    <property type="entry name" value="SIGMA54_INTERACT_4"/>
    <property type="match status" value="1"/>
</dbReference>
<dbReference type="InterPro" id="IPR035965">
    <property type="entry name" value="PAS-like_dom_sf"/>
</dbReference>
<evidence type="ECO:0000256" key="5">
    <source>
        <dbReference type="ARBA" id="ARBA00023163"/>
    </source>
</evidence>
<dbReference type="SUPFAM" id="SSF46689">
    <property type="entry name" value="Homeodomain-like"/>
    <property type="match status" value="1"/>
</dbReference>
<sequence>MFNDKPNFNVTYDDIEGLPGNEDIEEFNCRLWKGWKKFLQHESPSEIRPSILLSWQRSRNANVDPNQFSYTYVSKAELKDILQAQKELINVAQGIMDNLLAFNPHGHINLTNSGGVTLAYCGLDLTPVGSILTEDILGTNSTARCLIENRLVYTASGENWKLGLRERNQHCAAAPIRNNEGELIGVLTLTGTRGEFNKHTLGTVKAAAEAIEQQLILRQLLAEQRSILETLNEGVIVTDRNGLIKTANRYANQIFFGKNLIGTHIDRILSPEDTELMLMSPCNDREVVFIPAPNQRISCLISLMQTPDGGRVLSLRENKRIQAITRRVMGAGATYTFNQIIGQSKKLVSTITQAQSCSRAESTVLLTGESGTGKELFAQAIHNASSRCNGPFIAVNCGAIPRDLVQSELFGYVSGAYTGARSGGAPGKFELAEGGTLFLDEIGEMPLEAQTSLLRVLQENEVIRIGSSKPFKLNVRIIAATNCDLLDMVDHHSFRRDLYYRLNVISIIIPALRDRKEDIQSLIEFFADRICNNLKRISPTFSSEAMESMLDYPWPGNVRELENIVERILNLTTGLTIRLQDLPPELTQENSPNNMNLVDLKRSQKTSILDTSNYINLEAQERAHIITIMIKNQGNIRKSSQDLGISRPSLYSKLKKWAINLEQFRN</sequence>
<proteinExistence type="predicted"/>
<dbReference type="Gene3D" id="3.40.50.300">
    <property type="entry name" value="P-loop containing nucleotide triphosphate hydrolases"/>
    <property type="match status" value="1"/>
</dbReference>
<keyword evidence="8" id="KW-1185">Reference proteome</keyword>
<dbReference type="EMBL" id="RJVQ01000001">
    <property type="protein sequence ID" value="RQW64743.1"/>
    <property type="molecule type" value="Genomic_DNA"/>
</dbReference>
<dbReference type="InterPro" id="IPR003593">
    <property type="entry name" value="AAA+_ATPase"/>
</dbReference>
<evidence type="ECO:0000313" key="7">
    <source>
        <dbReference type="EMBL" id="RQW64743.1"/>
    </source>
</evidence>
<dbReference type="FunFam" id="3.40.50.300:FF:000006">
    <property type="entry name" value="DNA-binding transcriptional regulator NtrC"/>
    <property type="match status" value="1"/>
</dbReference>
<keyword evidence="4" id="KW-0238">DNA-binding</keyword>
<dbReference type="InterPro" id="IPR029016">
    <property type="entry name" value="GAF-like_dom_sf"/>
</dbReference>
<dbReference type="InterPro" id="IPR027417">
    <property type="entry name" value="P-loop_NTPase"/>
</dbReference>
<dbReference type="InterPro" id="IPR002078">
    <property type="entry name" value="Sigma_54_int"/>
</dbReference>
<keyword evidence="2" id="KW-0067">ATP-binding</keyword>
<evidence type="ECO:0000256" key="3">
    <source>
        <dbReference type="ARBA" id="ARBA00023015"/>
    </source>
</evidence>
<evidence type="ECO:0000256" key="2">
    <source>
        <dbReference type="ARBA" id="ARBA00022840"/>
    </source>
</evidence>
<dbReference type="SUPFAM" id="SSF55781">
    <property type="entry name" value="GAF domain-like"/>
    <property type="match status" value="1"/>
</dbReference>
<protein>
    <submittedName>
        <fullName evidence="7">AAA family ATPase</fullName>
    </submittedName>
</protein>
<gene>
    <name evidence="7" type="ORF">EES38_01465</name>
</gene>
<name>A0A3N9TLI6_9VIBR</name>
<keyword evidence="3" id="KW-0805">Transcription regulation</keyword>
<dbReference type="InterPro" id="IPR000014">
    <property type="entry name" value="PAS"/>
</dbReference>
<comment type="caution">
    <text evidence="7">The sequence shown here is derived from an EMBL/GenBank/DDBJ whole genome shotgun (WGS) entry which is preliminary data.</text>
</comment>
<dbReference type="GO" id="GO:0006355">
    <property type="term" value="P:regulation of DNA-templated transcription"/>
    <property type="evidence" value="ECO:0007669"/>
    <property type="project" value="InterPro"/>
</dbReference>
<dbReference type="Pfam" id="PF01590">
    <property type="entry name" value="GAF"/>
    <property type="match status" value="1"/>
</dbReference>
<dbReference type="Gene3D" id="3.30.450.40">
    <property type="match status" value="1"/>
</dbReference>
<dbReference type="InterPro" id="IPR058031">
    <property type="entry name" value="AAA_lid_NorR"/>
</dbReference>
<dbReference type="RefSeq" id="WP_124935394.1">
    <property type="nucleotide sequence ID" value="NZ_RJVQ01000001.1"/>
</dbReference>
<dbReference type="Pfam" id="PF02954">
    <property type="entry name" value="HTH_8"/>
    <property type="match status" value="1"/>
</dbReference>
<dbReference type="SUPFAM" id="SSF52540">
    <property type="entry name" value="P-loop containing nucleoside triphosphate hydrolases"/>
    <property type="match status" value="1"/>
</dbReference>
<dbReference type="PROSITE" id="PS00675">
    <property type="entry name" value="SIGMA54_INTERACT_1"/>
    <property type="match status" value="1"/>
</dbReference>
<dbReference type="Pfam" id="PF25601">
    <property type="entry name" value="AAA_lid_14"/>
    <property type="match status" value="1"/>
</dbReference>
<dbReference type="InterPro" id="IPR009057">
    <property type="entry name" value="Homeodomain-like_sf"/>
</dbReference>
<dbReference type="CDD" id="cd00009">
    <property type="entry name" value="AAA"/>
    <property type="match status" value="1"/>
</dbReference>
<organism evidence="7 8">
    <name type="scientific">Vibrio viridaestus</name>
    <dbReference type="NCBI Taxonomy" id="2487322"/>
    <lineage>
        <taxon>Bacteria</taxon>
        <taxon>Pseudomonadati</taxon>
        <taxon>Pseudomonadota</taxon>
        <taxon>Gammaproteobacteria</taxon>
        <taxon>Vibrionales</taxon>
        <taxon>Vibrionaceae</taxon>
        <taxon>Vibrio</taxon>
    </lineage>
</organism>
<dbReference type="Gene3D" id="1.10.8.60">
    <property type="match status" value="1"/>
</dbReference>
<evidence type="ECO:0000259" key="6">
    <source>
        <dbReference type="PROSITE" id="PS50045"/>
    </source>
</evidence>
<dbReference type="PROSITE" id="PS00676">
    <property type="entry name" value="SIGMA54_INTERACT_2"/>
    <property type="match status" value="1"/>
</dbReference>
<dbReference type="InterPro" id="IPR002197">
    <property type="entry name" value="HTH_Fis"/>
</dbReference>
<dbReference type="InterPro" id="IPR025662">
    <property type="entry name" value="Sigma_54_int_dom_ATP-bd_1"/>
</dbReference>
<evidence type="ECO:0000256" key="4">
    <source>
        <dbReference type="ARBA" id="ARBA00023125"/>
    </source>
</evidence>
<dbReference type="AlphaFoldDB" id="A0A3N9TLI6"/>
<dbReference type="Pfam" id="PF00158">
    <property type="entry name" value="Sigma54_activat"/>
    <property type="match status" value="1"/>
</dbReference>
<feature type="domain" description="Sigma-54 factor interaction" evidence="6">
    <location>
        <begin position="340"/>
        <end position="570"/>
    </location>
</feature>
<accession>A0A3N9TLI6</accession>
<dbReference type="CDD" id="cd00130">
    <property type="entry name" value="PAS"/>
    <property type="match status" value="1"/>
</dbReference>
<dbReference type="Gene3D" id="3.30.450.20">
    <property type="entry name" value="PAS domain"/>
    <property type="match status" value="1"/>
</dbReference>
<dbReference type="SUPFAM" id="SSF55785">
    <property type="entry name" value="PYP-like sensor domain (PAS domain)"/>
    <property type="match status" value="1"/>
</dbReference>
<dbReference type="InterPro" id="IPR025944">
    <property type="entry name" value="Sigma_54_int_dom_CS"/>
</dbReference>
<dbReference type="PANTHER" id="PTHR32071">
    <property type="entry name" value="TRANSCRIPTIONAL REGULATORY PROTEIN"/>
    <property type="match status" value="1"/>
</dbReference>
<dbReference type="GO" id="GO:0005524">
    <property type="term" value="F:ATP binding"/>
    <property type="evidence" value="ECO:0007669"/>
    <property type="project" value="UniProtKB-KW"/>
</dbReference>
<evidence type="ECO:0000256" key="1">
    <source>
        <dbReference type="ARBA" id="ARBA00022741"/>
    </source>
</evidence>
<dbReference type="SMART" id="SM00091">
    <property type="entry name" value="PAS"/>
    <property type="match status" value="1"/>
</dbReference>
<dbReference type="InterPro" id="IPR025943">
    <property type="entry name" value="Sigma_54_int_dom_ATP-bd_2"/>
</dbReference>
<dbReference type="Gene3D" id="1.10.10.60">
    <property type="entry name" value="Homeodomain-like"/>
    <property type="match status" value="1"/>
</dbReference>
<dbReference type="Proteomes" id="UP000281112">
    <property type="component" value="Unassembled WGS sequence"/>
</dbReference>
<dbReference type="PANTHER" id="PTHR32071:SF57">
    <property type="entry name" value="C4-DICARBOXYLATE TRANSPORT TRANSCRIPTIONAL REGULATORY PROTEIN DCTD"/>
    <property type="match status" value="1"/>
</dbReference>
<dbReference type="InterPro" id="IPR003018">
    <property type="entry name" value="GAF"/>
</dbReference>
<dbReference type="PROSITE" id="PS00688">
    <property type="entry name" value="SIGMA54_INTERACT_3"/>
    <property type="match status" value="1"/>
</dbReference>
<dbReference type="SMART" id="SM00382">
    <property type="entry name" value="AAA"/>
    <property type="match status" value="1"/>
</dbReference>
<dbReference type="GO" id="GO:0043565">
    <property type="term" value="F:sequence-specific DNA binding"/>
    <property type="evidence" value="ECO:0007669"/>
    <property type="project" value="InterPro"/>
</dbReference>
<keyword evidence="1" id="KW-0547">Nucleotide-binding</keyword>